<proteinExistence type="predicted"/>
<name>A0A1S4D9N6_TOBAC</name>
<protein>
    <submittedName>
        <fullName evidence="3">M protein, serotype 12-like</fullName>
    </submittedName>
</protein>
<evidence type="ECO:0000256" key="1">
    <source>
        <dbReference type="SAM" id="Coils"/>
    </source>
</evidence>
<feature type="region of interest" description="Disordered" evidence="2">
    <location>
        <begin position="306"/>
        <end position="333"/>
    </location>
</feature>
<gene>
    <name evidence="3" type="primary">LOC107827473</name>
</gene>
<feature type="compositionally biased region" description="Acidic residues" evidence="2">
    <location>
        <begin position="322"/>
        <end position="333"/>
    </location>
</feature>
<keyword evidence="1" id="KW-0175">Coiled coil</keyword>
<feature type="coiled-coil region" evidence="1">
    <location>
        <begin position="120"/>
        <end position="195"/>
    </location>
</feature>
<sequence length="333" mass="37375">MEHEAPAPPGKEEAPKPVKDKKRKRVSPSGTLKPKKNKARKPKQDVATLSENVVHKLRDEEDANCELVARKKGSVEASKAVEPVIVEEAHPRTSETSDLGRWFEQSPRVIGVVMLRREAFSKSRAELNRCKADLKRLTEERDALKLLYVQNEEEIRDLRAEFVRAHKEQTEVGNVQQKAEKIDQLHEEAEVKEAETLGVKEEILTRATKIEELETRLAAELAKAMYKAEKVKAEAEAVVDVYRADAEAANVRAKEIFDAAQVRLSRIAKHAKCQSRRVTLENIHARGFDLTTDIENEKVLEVEAEALLSDDDDSGSASGSESGEDEDEAPRED</sequence>
<feature type="region of interest" description="Disordered" evidence="2">
    <location>
        <begin position="1"/>
        <end position="47"/>
    </location>
</feature>
<feature type="compositionally biased region" description="Basic and acidic residues" evidence="2">
    <location>
        <begin position="1"/>
        <end position="18"/>
    </location>
</feature>
<dbReference type="PaxDb" id="4097-A0A1S4D9N6"/>
<dbReference type="KEGG" id="nta:107827473"/>
<accession>A0A1S4D9N6</accession>
<reference evidence="3" key="1">
    <citation type="submission" date="2025-08" db="UniProtKB">
        <authorList>
            <consortium name="RefSeq"/>
        </authorList>
    </citation>
    <scope>IDENTIFICATION</scope>
</reference>
<evidence type="ECO:0000256" key="2">
    <source>
        <dbReference type="SAM" id="MobiDB-lite"/>
    </source>
</evidence>
<evidence type="ECO:0000313" key="3">
    <source>
        <dbReference type="RefSeq" id="XP_016510101.1"/>
    </source>
</evidence>
<dbReference type="AlphaFoldDB" id="A0A1S4D9N6"/>
<dbReference type="RefSeq" id="XP_016510101.1">
    <property type="nucleotide sequence ID" value="XM_016654615.1"/>
</dbReference>
<organism evidence="3">
    <name type="scientific">Nicotiana tabacum</name>
    <name type="common">Common tobacco</name>
    <dbReference type="NCBI Taxonomy" id="4097"/>
    <lineage>
        <taxon>Eukaryota</taxon>
        <taxon>Viridiplantae</taxon>
        <taxon>Streptophyta</taxon>
        <taxon>Embryophyta</taxon>
        <taxon>Tracheophyta</taxon>
        <taxon>Spermatophyta</taxon>
        <taxon>Magnoliopsida</taxon>
        <taxon>eudicotyledons</taxon>
        <taxon>Gunneridae</taxon>
        <taxon>Pentapetalae</taxon>
        <taxon>asterids</taxon>
        <taxon>lamiids</taxon>
        <taxon>Solanales</taxon>
        <taxon>Solanaceae</taxon>
        <taxon>Nicotianoideae</taxon>
        <taxon>Nicotianeae</taxon>
        <taxon>Nicotiana</taxon>
    </lineage>
</organism>